<comment type="caution">
    <text evidence="6">The sequence shown here is derived from an EMBL/GenBank/DDBJ whole genome shotgun (WGS) entry which is preliminary data.</text>
</comment>
<accession>A0A2T1AEH8</accession>
<evidence type="ECO:0000259" key="5">
    <source>
        <dbReference type="Pfam" id="PF00155"/>
    </source>
</evidence>
<feature type="region of interest" description="Disordered" evidence="4">
    <location>
        <begin position="1"/>
        <end position="23"/>
    </location>
</feature>
<dbReference type="Gene3D" id="3.90.1150.10">
    <property type="entry name" value="Aspartate Aminotransferase, domain 1"/>
    <property type="match status" value="1"/>
</dbReference>
<dbReference type="GO" id="GO:0030170">
    <property type="term" value="F:pyridoxal phosphate binding"/>
    <property type="evidence" value="ECO:0007669"/>
    <property type="project" value="InterPro"/>
</dbReference>
<proteinExistence type="inferred from homology"/>
<dbReference type="PANTHER" id="PTHR42885">
    <property type="entry name" value="HISTIDINOL-PHOSPHATE AMINOTRANSFERASE-RELATED"/>
    <property type="match status" value="1"/>
</dbReference>
<name>A0A2T1AEH8_TRISK</name>
<organism evidence="6 7">
    <name type="scientific">Tritonibacter scottomollicae</name>
    <name type="common">Epibacterium scottomollicae</name>
    <dbReference type="NCBI Taxonomy" id="483013"/>
    <lineage>
        <taxon>Bacteria</taxon>
        <taxon>Pseudomonadati</taxon>
        <taxon>Pseudomonadota</taxon>
        <taxon>Alphaproteobacteria</taxon>
        <taxon>Rhodobacterales</taxon>
        <taxon>Paracoccaceae</taxon>
        <taxon>Tritonibacter</taxon>
    </lineage>
</organism>
<sequence length="333" mass="35419">MADSISSAPQGAPATALTTALPPARDHGGNLAAAIARFGGAREDWIDLSTGINPAPYPLPPMLAEDWTALPDSDAQQALIEAARSFWQVPEGADILAAPGASALIARLPVLRPARTVQITTPTYNEHAAAFDQCGWQVLDAGPAEAQVVVHPNNPDGRLWLAEELTAPFCVIDESFCDICPDQSLIARAATPGTVILKSFGKFWGLAGLRLGFAIGDPELIAGLRAAMGPWAVSGPALRTGTVALNNPDWAATTRLELADAASRLDQLMQQAGAQTVGGTDLFRLYDVEDAAAWQERLGRAHIWSRTFPYSTRFLRLGLPPADRWGQLETALT</sequence>
<feature type="domain" description="Aminotransferase class I/classII large" evidence="5">
    <location>
        <begin position="148"/>
        <end position="319"/>
    </location>
</feature>
<dbReference type="OrthoDB" id="9799304at2"/>
<dbReference type="EC" id="2.6.1.-" evidence="3"/>
<dbReference type="Proteomes" id="UP000237718">
    <property type="component" value="Unassembled WGS sequence"/>
</dbReference>
<evidence type="ECO:0000256" key="2">
    <source>
        <dbReference type="ARBA" id="ARBA00022898"/>
    </source>
</evidence>
<protein>
    <recommendedName>
        <fullName evidence="3">Aminotransferase</fullName>
        <ecNumber evidence="3">2.6.1.-</ecNumber>
    </recommendedName>
</protein>
<dbReference type="GO" id="GO:0008483">
    <property type="term" value="F:transaminase activity"/>
    <property type="evidence" value="ECO:0007669"/>
    <property type="project" value="UniProtKB-KW"/>
</dbReference>
<dbReference type="RefSeq" id="WP_106164308.1">
    <property type="nucleotide sequence ID" value="NZ_PVUF01000008.1"/>
</dbReference>
<dbReference type="Gene3D" id="3.40.640.10">
    <property type="entry name" value="Type I PLP-dependent aspartate aminotransferase-like (Major domain)"/>
    <property type="match status" value="1"/>
</dbReference>
<reference evidence="6 7" key="1">
    <citation type="submission" date="2018-03" db="EMBL/GenBank/DDBJ databases">
        <title>Genomic Encyclopedia of Archaeal and Bacterial Type Strains, Phase II (KMG-II): from individual species to whole genera.</title>
        <authorList>
            <person name="Goeker M."/>
        </authorList>
    </citation>
    <scope>NUCLEOTIDE SEQUENCE [LARGE SCALE GENOMIC DNA]</scope>
    <source>
        <strain evidence="6 7">DSM 25328</strain>
    </source>
</reference>
<dbReference type="InterPro" id="IPR004838">
    <property type="entry name" value="NHTrfase_class1_PyrdxlP-BS"/>
</dbReference>
<evidence type="ECO:0000256" key="3">
    <source>
        <dbReference type="RuleBase" id="RU000481"/>
    </source>
</evidence>
<keyword evidence="2" id="KW-0663">Pyridoxal phosphate</keyword>
<dbReference type="InterPro" id="IPR015421">
    <property type="entry name" value="PyrdxlP-dep_Trfase_major"/>
</dbReference>
<dbReference type="Pfam" id="PF00155">
    <property type="entry name" value="Aminotran_1_2"/>
    <property type="match status" value="1"/>
</dbReference>
<comment type="similarity">
    <text evidence="3">Belongs to the class-I pyridoxal-phosphate-dependent aminotransferase family.</text>
</comment>
<dbReference type="InterPro" id="IPR015424">
    <property type="entry name" value="PyrdxlP-dep_Trfase"/>
</dbReference>
<dbReference type="PROSITE" id="PS00105">
    <property type="entry name" value="AA_TRANSFER_CLASS_1"/>
    <property type="match status" value="1"/>
</dbReference>
<dbReference type="CDD" id="cd00609">
    <property type="entry name" value="AAT_like"/>
    <property type="match status" value="1"/>
</dbReference>
<dbReference type="InterPro" id="IPR015422">
    <property type="entry name" value="PyrdxlP-dep_Trfase_small"/>
</dbReference>
<dbReference type="InterPro" id="IPR004839">
    <property type="entry name" value="Aminotransferase_I/II_large"/>
</dbReference>
<dbReference type="SUPFAM" id="SSF53383">
    <property type="entry name" value="PLP-dependent transferases"/>
    <property type="match status" value="1"/>
</dbReference>
<evidence type="ECO:0000313" key="7">
    <source>
        <dbReference type="Proteomes" id="UP000237718"/>
    </source>
</evidence>
<comment type="cofactor">
    <cofactor evidence="1 3">
        <name>pyridoxal 5'-phosphate</name>
        <dbReference type="ChEBI" id="CHEBI:597326"/>
    </cofactor>
</comment>
<dbReference type="PANTHER" id="PTHR42885:SF1">
    <property type="entry name" value="THREONINE-PHOSPHATE DECARBOXYLASE"/>
    <property type="match status" value="1"/>
</dbReference>
<evidence type="ECO:0000256" key="4">
    <source>
        <dbReference type="SAM" id="MobiDB-lite"/>
    </source>
</evidence>
<dbReference type="AlphaFoldDB" id="A0A2T1AEH8"/>
<keyword evidence="3" id="KW-0808">Transferase</keyword>
<dbReference type="EMBL" id="PVUF01000008">
    <property type="protein sequence ID" value="PRZ46994.1"/>
    <property type="molecule type" value="Genomic_DNA"/>
</dbReference>
<feature type="compositionally biased region" description="Low complexity" evidence="4">
    <location>
        <begin position="12"/>
        <end position="23"/>
    </location>
</feature>
<keyword evidence="3" id="KW-0032">Aminotransferase</keyword>
<gene>
    <name evidence="6" type="ORF">CLV89_108141</name>
</gene>
<evidence type="ECO:0000313" key="6">
    <source>
        <dbReference type="EMBL" id="PRZ46994.1"/>
    </source>
</evidence>
<evidence type="ECO:0000256" key="1">
    <source>
        <dbReference type="ARBA" id="ARBA00001933"/>
    </source>
</evidence>